<dbReference type="RefSeq" id="WP_186860657.1">
    <property type="nucleotide sequence ID" value="NZ_JACOOO010000037.1"/>
</dbReference>
<sequence>MAMISIIIPIYNAEKTLKKCLESIVKQSYKDIELILVNDGSIDSSLEICNRFSKRDSRIKVINKENEGSVKARIDGINKSTGKYITFVDSDDWLDRNALEVLIMELDRENIDILCFNSYKVLGNYGVIKVEGNRTYFKDNKIYKNKEIEVRLIAAWLHGHPFPSTLWGKIYKREVIQDAFKYSKYIRFFYDDLMTNFEVFFRAKTIKLIDIPLYYYRYGGGTSKYMPYLIEDVINVYRVQKIIIEKYYSDTKEDKYNGISIMLLNTLKTCILNLFYGSLSKVEKKRCINYFISYGEVIESCSNEGSLKYFSTDFINSIINKDSNYLYQLGESIYKKTNIKRLVLNTINKVL</sequence>
<keyword evidence="1" id="KW-0328">Glycosyltransferase</keyword>
<dbReference type="InterPro" id="IPR029044">
    <property type="entry name" value="Nucleotide-diphossugar_trans"/>
</dbReference>
<feature type="domain" description="Glycosyltransferase 2-like" evidence="3">
    <location>
        <begin position="5"/>
        <end position="146"/>
    </location>
</feature>
<evidence type="ECO:0000256" key="1">
    <source>
        <dbReference type="ARBA" id="ARBA00022676"/>
    </source>
</evidence>
<dbReference type="Gene3D" id="3.90.550.10">
    <property type="entry name" value="Spore Coat Polysaccharide Biosynthesis Protein SpsA, Chain A"/>
    <property type="match status" value="1"/>
</dbReference>
<dbReference type="Pfam" id="PF00535">
    <property type="entry name" value="Glycos_transf_2"/>
    <property type="match status" value="1"/>
</dbReference>
<keyword evidence="5" id="KW-1185">Reference proteome</keyword>
<dbReference type="Proteomes" id="UP000596929">
    <property type="component" value="Unassembled WGS sequence"/>
</dbReference>
<accession>A0ABR7DFQ4</accession>
<evidence type="ECO:0000259" key="3">
    <source>
        <dbReference type="Pfam" id="PF00535"/>
    </source>
</evidence>
<comment type="caution">
    <text evidence="4">The sequence shown here is derived from an EMBL/GenBank/DDBJ whole genome shotgun (WGS) entry which is preliminary data.</text>
</comment>
<protein>
    <submittedName>
        <fullName evidence="4">Glycosyltransferase family 2 protein</fullName>
    </submittedName>
</protein>
<gene>
    <name evidence="4" type="ORF">H8S20_15530</name>
</gene>
<evidence type="ECO:0000313" key="4">
    <source>
        <dbReference type="EMBL" id="MBC5630272.1"/>
    </source>
</evidence>
<dbReference type="SUPFAM" id="SSF53448">
    <property type="entry name" value="Nucleotide-diphospho-sugar transferases"/>
    <property type="match status" value="1"/>
</dbReference>
<dbReference type="EMBL" id="JACOOO010000037">
    <property type="protein sequence ID" value="MBC5630272.1"/>
    <property type="molecule type" value="Genomic_DNA"/>
</dbReference>
<dbReference type="InterPro" id="IPR001173">
    <property type="entry name" value="Glyco_trans_2-like"/>
</dbReference>
<dbReference type="CDD" id="cd00761">
    <property type="entry name" value="Glyco_tranf_GTA_type"/>
    <property type="match status" value="1"/>
</dbReference>
<name>A0ABR7DFQ4_9CLOT</name>
<keyword evidence="2" id="KW-0808">Transferase</keyword>
<dbReference type="PANTHER" id="PTHR22916:SF51">
    <property type="entry name" value="GLYCOSYLTRANSFERASE EPSH-RELATED"/>
    <property type="match status" value="1"/>
</dbReference>
<evidence type="ECO:0000256" key="2">
    <source>
        <dbReference type="ARBA" id="ARBA00022679"/>
    </source>
</evidence>
<organism evidence="4 5">
    <name type="scientific">Clostridium hominis</name>
    <dbReference type="NCBI Taxonomy" id="2763036"/>
    <lineage>
        <taxon>Bacteria</taxon>
        <taxon>Bacillati</taxon>
        <taxon>Bacillota</taxon>
        <taxon>Clostridia</taxon>
        <taxon>Eubacteriales</taxon>
        <taxon>Clostridiaceae</taxon>
        <taxon>Clostridium</taxon>
    </lineage>
</organism>
<evidence type="ECO:0000313" key="5">
    <source>
        <dbReference type="Proteomes" id="UP000596929"/>
    </source>
</evidence>
<dbReference type="PANTHER" id="PTHR22916">
    <property type="entry name" value="GLYCOSYLTRANSFERASE"/>
    <property type="match status" value="1"/>
</dbReference>
<reference evidence="4 5" key="1">
    <citation type="submission" date="2020-08" db="EMBL/GenBank/DDBJ databases">
        <title>Genome public.</title>
        <authorList>
            <person name="Liu C."/>
            <person name="Sun Q."/>
        </authorList>
    </citation>
    <scope>NUCLEOTIDE SEQUENCE [LARGE SCALE GENOMIC DNA]</scope>
    <source>
        <strain evidence="4 5">NSJ-6</strain>
    </source>
</reference>
<proteinExistence type="predicted"/>